<comment type="caution">
    <text evidence="1">The sequence shown here is derived from an EMBL/GenBank/DDBJ whole genome shotgun (WGS) entry which is preliminary data.</text>
</comment>
<accession>A0ACC2G4K1</accession>
<evidence type="ECO:0000313" key="2">
    <source>
        <dbReference type="Proteomes" id="UP001157502"/>
    </source>
</evidence>
<sequence>MKGLGTLLLEPQQRLDGPLQELRLRSGIPDTETAAQGDVGAYVKVKEEPGEVNTCISLWLPTKEVNWTLGKATLAAVPELQKRASDEHAQQRSGVRRYGSYQNKDGSTLSATASCKVKAPKVSGDVDFEAFRAQFELLAESAGWGDEQKALQLALCLAGGAVTCLLMLTPEQRRSYRELVAVLDRRVGKDKHRELAMSALGRRQRMPGEPLRALANDVERLTRRAYGHTPPVVQDELARNLFVLALSPPELRARTQLACPLSLQEALDVARRNEVIWEEATGRKHSEAAAIRATEACAPREEMPGWARDITELVRVLSIPSSPQHVERRNLSGNGPVCWRCGQIGHLCRECTAQIKRQGNDSGSVQRGQYRP</sequence>
<proteinExistence type="predicted"/>
<dbReference type="Proteomes" id="UP001157502">
    <property type="component" value="Chromosome 17"/>
</dbReference>
<evidence type="ECO:0000313" key="1">
    <source>
        <dbReference type="EMBL" id="KAJ7998477.1"/>
    </source>
</evidence>
<name>A0ACC2G4K1_DALPE</name>
<keyword evidence="2" id="KW-1185">Reference proteome</keyword>
<organism evidence="1 2">
    <name type="scientific">Dallia pectoralis</name>
    <name type="common">Alaska blackfish</name>
    <dbReference type="NCBI Taxonomy" id="75939"/>
    <lineage>
        <taxon>Eukaryota</taxon>
        <taxon>Metazoa</taxon>
        <taxon>Chordata</taxon>
        <taxon>Craniata</taxon>
        <taxon>Vertebrata</taxon>
        <taxon>Euteleostomi</taxon>
        <taxon>Actinopterygii</taxon>
        <taxon>Neopterygii</taxon>
        <taxon>Teleostei</taxon>
        <taxon>Protacanthopterygii</taxon>
        <taxon>Esociformes</taxon>
        <taxon>Umbridae</taxon>
        <taxon>Dallia</taxon>
    </lineage>
</organism>
<reference evidence="1" key="1">
    <citation type="submission" date="2021-05" db="EMBL/GenBank/DDBJ databases">
        <authorList>
            <person name="Pan Q."/>
            <person name="Jouanno E."/>
            <person name="Zahm M."/>
            <person name="Klopp C."/>
            <person name="Cabau C."/>
            <person name="Louis A."/>
            <person name="Berthelot C."/>
            <person name="Parey E."/>
            <person name="Roest Crollius H."/>
            <person name="Montfort J."/>
            <person name="Robinson-Rechavi M."/>
            <person name="Bouchez O."/>
            <person name="Lampietro C."/>
            <person name="Lopez Roques C."/>
            <person name="Donnadieu C."/>
            <person name="Postlethwait J."/>
            <person name="Bobe J."/>
            <person name="Dillon D."/>
            <person name="Chandos A."/>
            <person name="von Hippel F."/>
            <person name="Guiguen Y."/>
        </authorList>
    </citation>
    <scope>NUCLEOTIDE SEQUENCE</scope>
    <source>
        <strain evidence="1">YG-Jan2019</strain>
    </source>
</reference>
<dbReference type="EMBL" id="CM055744">
    <property type="protein sequence ID" value="KAJ7998477.1"/>
    <property type="molecule type" value="Genomic_DNA"/>
</dbReference>
<protein>
    <submittedName>
        <fullName evidence="1">Uncharacterized protein</fullName>
    </submittedName>
</protein>
<gene>
    <name evidence="1" type="ORF">DPEC_G00205340</name>
</gene>